<sequence length="97" mass="11049">MDCSICNGIYYTPEQFYPAQQILAPMKGNFCVTPEAFGGGTNCGLVFTAWQFPYFSWYFQGPIMALLETKTSHVMKTHIHFGVYHPNHCIELNDPSF</sequence>
<evidence type="ECO:0000313" key="1">
    <source>
        <dbReference type="EMBL" id="DBA27298.1"/>
    </source>
</evidence>
<organism evidence="1 2">
    <name type="scientific">Pyxicephalus adspersus</name>
    <name type="common">African bullfrog</name>
    <dbReference type="NCBI Taxonomy" id="30357"/>
    <lineage>
        <taxon>Eukaryota</taxon>
        <taxon>Metazoa</taxon>
        <taxon>Chordata</taxon>
        <taxon>Craniata</taxon>
        <taxon>Vertebrata</taxon>
        <taxon>Euteleostomi</taxon>
        <taxon>Amphibia</taxon>
        <taxon>Batrachia</taxon>
        <taxon>Anura</taxon>
        <taxon>Neobatrachia</taxon>
        <taxon>Ranoidea</taxon>
        <taxon>Pyxicephalidae</taxon>
        <taxon>Pyxicephalinae</taxon>
        <taxon>Pyxicephalus</taxon>
    </lineage>
</organism>
<proteinExistence type="predicted"/>
<keyword evidence="2" id="KW-1185">Reference proteome</keyword>
<dbReference type="EMBL" id="DYDO01000004">
    <property type="protein sequence ID" value="DBA27298.1"/>
    <property type="molecule type" value="Genomic_DNA"/>
</dbReference>
<dbReference type="AlphaFoldDB" id="A0AAV3AJM9"/>
<accession>A0AAV3AJM9</accession>
<name>A0AAV3AJM9_PYXAD</name>
<dbReference type="Proteomes" id="UP001181693">
    <property type="component" value="Unassembled WGS sequence"/>
</dbReference>
<protein>
    <submittedName>
        <fullName evidence="1">Uncharacterized protein</fullName>
    </submittedName>
</protein>
<gene>
    <name evidence="1" type="ORF">GDO54_011460</name>
</gene>
<comment type="caution">
    <text evidence="1">The sequence shown here is derived from an EMBL/GenBank/DDBJ whole genome shotgun (WGS) entry which is preliminary data.</text>
</comment>
<evidence type="ECO:0000313" key="2">
    <source>
        <dbReference type="Proteomes" id="UP001181693"/>
    </source>
</evidence>
<reference evidence="1" key="1">
    <citation type="thesis" date="2020" institute="ProQuest LLC" country="789 East Eisenhower Parkway, Ann Arbor, MI, USA">
        <title>Comparative Genomics and Chromosome Evolution.</title>
        <authorList>
            <person name="Mudd A.B."/>
        </authorList>
    </citation>
    <scope>NUCLEOTIDE SEQUENCE</scope>
    <source>
        <strain evidence="1">1538</strain>
        <tissue evidence="1">Blood</tissue>
    </source>
</reference>